<feature type="domain" description="Mechanosensitive ion channel MscS C-terminal" evidence="9">
    <location>
        <begin position="181"/>
        <end position="262"/>
    </location>
</feature>
<dbReference type="InterPro" id="IPR010920">
    <property type="entry name" value="LSM_dom_sf"/>
</dbReference>
<dbReference type="Pfam" id="PF21088">
    <property type="entry name" value="MS_channel_1st"/>
    <property type="match status" value="1"/>
</dbReference>
<organism evidence="11 12">
    <name type="scientific">Kordiimonas pumila</name>
    <dbReference type="NCBI Taxonomy" id="2161677"/>
    <lineage>
        <taxon>Bacteria</taxon>
        <taxon>Pseudomonadati</taxon>
        <taxon>Pseudomonadota</taxon>
        <taxon>Alphaproteobacteria</taxon>
        <taxon>Kordiimonadales</taxon>
        <taxon>Kordiimonadaceae</taxon>
        <taxon>Kordiimonas</taxon>
    </lineage>
</organism>
<feature type="transmembrane region" description="Helical" evidence="7">
    <location>
        <begin position="62"/>
        <end position="84"/>
    </location>
</feature>
<keyword evidence="7" id="KW-0407">Ion channel</keyword>
<dbReference type="InterPro" id="IPR006685">
    <property type="entry name" value="MscS_channel_2nd"/>
</dbReference>
<dbReference type="Gene3D" id="2.30.30.60">
    <property type="match status" value="1"/>
</dbReference>
<evidence type="ECO:0000313" key="12">
    <source>
        <dbReference type="Proteomes" id="UP001595444"/>
    </source>
</evidence>
<dbReference type="Gene3D" id="1.10.287.1260">
    <property type="match status" value="1"/>
</dbReference>
<keyword evidence="4 7" id="KW-0812">Transmembrane</keyword>
<dbReference type="InterPro" id="IPR045275">
    <property type="entry name" value="MscS_archaea/bacteria_type"/>
</dbReference>
<evidence type="ECO:0000256" key="4">
    <source>
        <dbReference type="ARBA" id="ARBA00022692"/>
    </source>
</evidence>
<sequence length="275" mass="29773">MDLLNDNEQMDVMLAQAIDMGLSVIGAILILIIGLWLAGAVKVRLGKILGRSEKMDETVSHFLASLAKYAVIIFTVIAILGQFGVETTSLVAVIGAAGLAIGLALQGTLSNVAAGVMLLIFRPFRVGQFVDVGGTAGVVKAITLFVTEMDTPDNVRITVPNSSVWGSSIKNFNHHDTRRLDMVFGIGYGADINKAMDIIRKALAADERCMKEPEAVVAVSNLGESSVDIMVRVWCLGSDYWPLKWALLKTVKENFNASDVDIPFPSRTLYIEKED</sequence>
<comment type="function">
    <text evidence="7">Mechanosensitive channel that participates in the regulation of osmotic pressure changes within the cell, opening in response to stretch forces in the membrane lipid bilayer, without the need for other proteins. Contributes to normal resistance to hypoosmotic shock. Forms an ion channel of 1.0 nanosiemens conductance with a slight preference for anions.</text>
</comment>
<dbReference type="Pfam" id="PF00924">
    <property type="entry name" value="MS_channel_2nd"/>
    <property type="match status" value="1"/>
</dbReference>
<keyword evidence="7" id="KW-0997">Cell inner membrane</keyword>
<proteinExistence type="inferred from homology"/>
<dbReference type="InterPro" id="IPR049278">
    <property type="entry name" value="MS_channel_C"/>
</dbReference>
<name>A0ABV7D6Q5_9PROT</name>
<keyword evidence="7" id="KW-0813">Transport</keyword>
<dbReference type="InterPro" id="IPR049142">
    <property type="entry name" value="MS_channel_1st"/>
</dbReference>
<evidence type="ECO:0000256" key="3">
    <source>
        <dbReference type="ARBA" id="ARBA00022475"/>
    </source>
</evidence>
<evidence type="ECO:0000259" key="9">
    <source>
        <dbReference type="Pfam" id="PF21082"/>
    </source>
</evidence>
<evidence type="ECO:0000259" key="10">
    <source>
        <dbReference type="Pfam" id="PF21088"/>
    </source>
</evidence>
<dbReference type="Gene3D" id="3.30.70.100">
    <property type="match status" value="1"/>
</dbReference>
<evidence type="ECO:0000256" key="1">
    <source>
        <dbReference type="ARBA" id="ARBA00004651"/>
    </source>
</evidence>
<keyword evidence="6 7" id="KW-0472">Membrane</keyword>
<dbReference type="PANTHER" id="PTHR30221:SF1">
    <property type="entry name" value="SMALL-CONDUCTANCE MECHANOSENSITIVE CHANNEL"/>
    <property type="match status" value="1"/>
</dbReference>
<feature type="transmembrane region" description="Helical" evidence="7">
    <location>
        <begin position="90"/>
        <end position="121"/>
    </location>
</feature>
<keyword evidence="5 7" id="KW-1133">Transmembrane helix</keyword>
<protein>
    <recommendedName>
        <fullName evidence="7">Small-conductance mechanosensitive channel</fullName>
    </recommendedName>
</protein>
<dbReference type="Pfam" id="PF21082">
    <property type="entry name" value="MS_channel_3rd"/>
    <property type="match status" value="1"/>
</dbReference>
<evidence type="ECO:0000256" key="5">
    <source>
        <dbReference type="ARBA" id="ARBA00022989"/>
    </source>
</evidence>
<evidence type="ECO:0000313" key="11">
    <source>
        <dbReference type="EMBL" id="MFC3052541.1"/>
    </source>
</evidence>
<dbReference type="InterPro" id="IPR011066">
    <property type="entry name" value="MscS_channel_C_sf"/>
</dbReference>
<evidence type="ECO:0000256" key="7">
    <source>
        <dbReference type="RuleBase" id="RU369025"/>
    </source>
</evidence>
<dbReference type="SUPFAM" id="SSF82689">
    <property type="entry name" value="Mechanosensitive channel protein MscS (YggB), C-terminal domain"/>
    <property type="match status" value="1"/>
</dbReference>
<comment type="subunit">
    <text evidence="7">Homoheptamer.</text>
</comment>
<gene>
    <name evidence="11" type="ORF">ACFOKA_11565</name>
</gene>
<dbReference type="RefSeq" id="WP_228073623.1">
    <property type="nucleotide sequence ID" value="NZ_CP061205.1"/>
</dbReference>
<keyword evidence="12" id="KW-1185">Reference proteome</keyword>
<reference evidence="12" key="1">
    <citation type="journal article" date="2019" name="Int. J. Syst. Evol. Microbiol.">
        <title>The Global Catalogue of Microorganisms (GCM) 10K type strain sequencing project: providing services to taxonomists for standard genome sequencing and annotation.</title>
        <authorList>
            <consortium name="The Broad Institute Genomics Platform"/>
            <consortium name="The Broad Institute Genome Sequencing Center for Infectious Disease"/>
            <person name="Wu L."/>
            <person name="Ma J."/>
        </authorList>
    </citation>
    <scope>NUCLEOTIDE SEQUENCE [LARGE SCALE GENOMIC DNA]</scope>
    <source>
        <strain evidence="12">KCTC 62164</strain>
    </source>
</reference>
<feature type="domain" description="Mechanosensitive ion channel transmembrane helices 2/3" evidence="10">
    <location>
        <begin position="66"/>
        <end position="106"/>
    </location>
</feature>
<dbReference type="EMBL" id="JBHRSL010000010">
    <property type="protein sequence ID" value="MFC3052541.1"/>
    <property type="molecule type" value="Genomic_DNA"/>
</dbReference>
<dbReference type="SUPFAM" id="SSF82861">
    <property type="entry name" value="Mechanosensitive channel protein MscS (YggB), transmembrane region"/>
    <property type="match status" value="1"/>
</dbReference>
<feature type="domain" description="Mechanosensitive ion channel MscS" evidence="8">
    <location>
        <begin position="108"/>
        <end position="174"/>
    </location>
</feature>
<comment type="caution">
    <text evidence="11">The sequence shown here is derived from an EMBL/GenBank/DDBJ whole genome shotgun (WGS) entry which is preliminary data.</text>
</comment>
<comment type="caution">
    <text evidence="7">Lacks conserved residue(s) required for the propagation of feature annotation.</text>
</comment>
<feature type="transmembrane region" description="Helical" evidence="7">
    <location>
        <begin position="20"/>
        <end position="41"/>
    </location>
</feature>
<comment type="subcellular location">
    <subcellularLocation>
        <location evidence="7">Cell inner membrane</location>
        <topology evidence="7">Multi-pass membrane protein</topology>
    </subcellularLocation>
    <subcellularLocation>
        <location evidence="1">Cell membrane</location>
        <topology evidence="1">Multi-pass membrane protein</topology>
    </subcellularLocation>
</comment>
<dbReference type="SUPFAM" id="SSF50182">
    <property type="entry name" value="Sm-like ribonucleoproteins"/>
    <property type="match status" value="1"/>
</dbReference>
<dbReference type="PANTHER" id="PTHR30221">
    <property type="entry name" value="SMALL-CONDUCTANCE MECHANOSENSITIVE CHANNEL"/>
    <property type="match status" value="1"/>
</dbReference>
<keyword evidence="3" id="KW-1003">Cell membrane</keyword>
<evidence type="ECO:0000256" key="2">
    <source>
        <dbReference type="ARBA" id="ARBA00008017"/>
    </source>
</evidence>
<dbReference type="InterPro" id="IPR011014">
    <property type="entry name" value="MscS_channel_TM-2"/>
</dbReference>
<dbReference type="Proteomes" id="UP001595444">
    <property type="component" value="Unassembled WGS sequence"/>
</dbReference>
<evidence type="ECO:0000259" key="8">
    <source>
        <dbReference type="Pfam" id="PF00924"/>
    </source>
</evidence>
<keyword evidence="7" id="KW-0406">Ion transport</keyword>
<evidence type="ECO:0000256" key="6">
    <source>
        <dbReference type="ARBA" id="ARBA00023136"/>
    </source>
</evidence>
<accession>A0ABV7D6Q5</accession>
<dbReference type="InterPro" id="IPR023408">
    <property type="entry name" value="MscS_beta-dom_sf"/>
</dbReference>
<comment type="similarity">
    <text evidence="2 7">Belongs to the MscS (TC 1.A.23) family.</text>
</comment>